<keyword evidence="2 5" id="KW-0812">Transmembrane</keyword>
<dbReference type="Pfam" id="PF02535">
    <property type="entry name" value="Zip"/>
    <property type="match status" value="2"/>
</dbReference>
<evidence type="ECO:0000256" key="2">
    <source>
        <dbReference type="ARBA" id="ARBA00022692"/>
    </source>
</evidence>
<organism evidence="6 7">
    <name type="scientific">Natronospira bacteriovora</name>
    <dbReference type="NCBI Taxonomy" id="3069753"/>
    <lineage>
        <taxon>Bacteria</taxon>
        <taxon>Pseudomonadati</taxon>
        <taxon>Pseudomonadota</taxon>
        <taxon>Gammaproteobacteria</taxon>
        <taxon>Natronospirales</taxon>
        <taxon>Natronospiraceae</taxon>
        <taxon>Natronospira</taxon>
    </lineage>
</organism>
<dbReference type="EMBL" id="JAVDDT010000007">
    <property type="protein sequence ID" value="MDQ2070425.1"/>
    <property type="molecule type" value="Genomic_DNA"/>
</dbReference>
<evidence type="ECO:0000313" key="6">
    <source>
        <dbReference type="EMBL" id="MDQ2070425.1"/>
    </source>
</evidence>
<keyword evidence="4 5" id="KW-0472">Membrane</keyword>
<sequence length="249" mass="27042">MPETLQAMLFVALAGLSGSLLASLFLILPLRFRSRALPILLAFAVGALLGAAWFELIPHALNELDGRGSETVGKVFFLSLLLAFLLEKFLRWRQARQPRAHKPAGPMILLSDALHKFVDGVVVIAAWLTDPWLGLVTALAVIAHEVPHELGNIAVLLDSGYRRLQAFLLNLLASAAIIPGGLLALWWLGPLSAARPFVLVLAAALFCYIALAVLVPELHRETRFRAGLTQIMAILAGSAIIFLVHHLVH</sequence>
<evidence type="ECO:0000313" key="7">
    <source>
        <dbReference type="Proteomes" id="UP001239019"/>
    </source>
</evidence>
<feature type="transmembrane region" description="Helical" evidence="5">
    <location>
        <begin position="194"/>
        <end position="215"/>
    </location>
</feature>
<feature type="transmembrane region" description="Helical" evidence="5">
    <location>
        <begin position="72"/>
        <end position="90"/>
    </location>
</feature>
<protein>
    <submittedName>
        <fullName evidence="6">ZIP family metal transporter</fullName>
    </submittedName>
</protein>
<dbReference type="PANTHER" id="PTHR16950">
    <property type="entry name" value="ZINC TRANSPORTER SLC39A7 HISTIDINE-RICH MEMBRANE PROTEIN KE4"/>
    <property type="match status" value="1"/>
</dbReference>
<proteinExistence type="predicted"/>
<feature type="transmembrane region" description="Helical" evidence="5">
    <location>
        <begin position="40"/>
        <end position="60"/>
    </location>
</feature>
<dbReference type="InterPro" id="IPR027469">
    <property type="entry name" value="Cation_efflux_TMD_sf"/>
</dbReference>
<evidence type="ECO:0000256" key="5">
    <source>
        <dbReference type="SAM" id="Phobius"/>
    </source>
</evidence>
<reference evidence="6 7" key="1">
    <citation type="submission" date="2023-08" db="EMBL/GenBank/DDBJ databases">
        <title>Whole-genome sequencing of halo(alkali)philic microorganisms from hypersaline lakes.</title>
        <authorList>
            <person name="Sorokin D.Y."/>
            <person name="Abbas B."/>
            <person name="Merkel A.Y."/>
        </authorList>
    </citation>
    <scope>NUCLEOTIDE SEQUENCE [LARGE SCALE GENOMIC DNA]</scope>
    <source>
        <strain evidence="6 7">AB-CW4</strain>
    </source>
</reference>
<evidence type="ECO:0000256" key="1">
    <source>
        <dbReference type="ARBA" id="ARBA00004141"/>
    </source>
</evidence>
<keyword evidence="7" id="KW-1185">Reference proteome</keyword>
<dbReference type="Proteomes" id="UP001239019">
    <property type="component" value="Unassembled WGS sequence"/>
</dbReference>
<evidence type="ECO:0000256" key="4">
    <source>
        <dbReference type="ARBA" id="ARBA00023136"/>
    </source>
</evidence>
<dbReference type="SUPFAM" id="SSF161111">
    <property type="entry name" value="Cation efflux protein transmembrane domain-like"/>
    <property type="match status" value="1"/>
</dbReference>
<comment type="caution">
    <text evidence="6">The sequence shown here is derived from an EMBL/GenBank/DDBJ whole genome shotgun (WGS) entry which is preliminary data.</text>
</comment>
<feature type="transmembrane region" description="Helical" evidence="5">
    <location>
        <begin position="167"/>
        <end position="188"/>
    </location>
</feature>
<feature type="transmembrane region" description="Helical" evidence="5">
    <location>
        <begin position="227"/>
        <end position="248"/>
    </location>
</feature>
<keyword evidence="3 5" id="KW-1133">Transmembrane helix</keyword>
<comment type="subcellular location">
    <subcellularLocation>
        <location evidence="1">Membrane</location>
        <topology evidence="1">Multi-pass membrane protein</topology>
    </subcellularLocation>
</comment>
<dbReference type="PANTHER" id="PTHR16950:SF16">
    <property type="entry name" value="ZINC TRANSPORTER ZIP13"/>
    <property type="match status" value="1"/>
</dbReference>
<accession>A0ABU0WBV8</accession>
<gene>
    <name evidence="6" type="ORF">RBH19_11090</name>
</gene>
<name>A0ABU0WBV8_9GAMM</name>
<feature type="transmembrane region" description="Helical" evidence="5">
    <location>
        <begin position="6"/>
        <end position="28"/>
    </location>
</feature>
<evidence type="ECO:0000256" key="3">
    <source>
        <dbReference type="ARBA" id="ARBA00022989"/>
    </source>
</evidence>
<dbReference type="RefSeq" id="WP_306728925.1">
    <property type="nucleotide sequence ID" value="NZ_JAVDDT010000007.1"/>
</dbReference>
<dbReference type="InterPro" id="IPR003689">
    <property type="entry name" value="ZIP"/>
</dbReference>